<feature type="non-terminal residue" evidence="1">
    <location>
        <position position="1"/>
    </location>
</feature>
<protein>
    <submittedName>
        <fullName evidence="1">Uncharacterized protein</fullName>
    </submittedName>
</protein>
<name>X1TIW7_9ZZZZ</name>
<dbReference type="AlphaFoldDB" id="X1TIW7"/>
<proteinExistence type="predicted"/>
<evidence type="ECO:0000313" key="1">
    <source>
        <dbReference type="EMBL" id="GAI91321.1"/>
    </source>
</evidence>
<accession>X1TIW7</accession>
<reference evidence="1" key="1">
    <citation type="journal article" date="2014" name="Front. Microbiol.">
        <title>High frequency of phylogenetically diverse reductive dehalogenase-homologous genes in deep subseafloor sedimentary metagenomes.</title>
        <authorList>
            <person name="Kawai M."/>
            <person name="Futagami T."/>
            <person name="Toyoda A."/>
            <person name="Takaki Y."/>
            <person name="Nishi S."/>
            <person name="Hori S."/>
            <person name="Arai W."/>
            <person name="Tsubouchi T."/>
            <person name="Morono Y."/>
            <person name="Uchiyama I."/>
            <person name="Ito T."/>
            <person name="Fujiyama A."/>
            <person name="Inagaki F."/>
            <person name="Takami H."/>
        </authorList>
    </citation>
    <scope>NUCLEOTIDE SEQUENCE</scope>
    <source>
        <strain evidence="1">Expedition CK06-06</strain>
    </source>
</reference>
<gene>
    <name evidence="1" type="ORF">S12H4_26654</name>
</gene>
<comment type="caution">
    <text evidence="1">The sequence shown here is derived from an EMBL/GenBank/DDBJ whole genome shotgun (WGS) entry which is preliminary data.</text>
</comment>
<dbReference type="EMBL" id="BARW01015145">
    <property type="protein sequence ID" value="GAI91321.1"/>
    <property type="molecule type" value="Genomic_DNA"/>
</dbReference>
<organism evidence="1">
    <name type="scientific">marine sediment metagenome</name>
    <dbReference type="NCBI Taxonomy" id="412755"/>
    <lineage>
        <taxon>unclassified sequences</taxon>
        <taxon>metagenomes</taxon>
        <taxon>ecological metagenomes</taxon>
    </lineage>
</organism>
<sequence length="54" mass="6152">FEDHSFLKLFDLLPEEVRGLLDDEGLQRLLVLAGGLNGKDLEKICRIVEILTEK</sequence>